<evidence type="ECO:0000313" key="2">
    <source>
        <dbReference type="Proteomes" id="UP000006911"/>
    </source>
</evidence>
<organism evidence="1 2">
    <name type="scientific">Tuber melanosporum (strain Mel28)</name>
    <name type="common">Perigord black truffle</name>
    <dbReference type="NCBI Taxonomy" id="656061"/>
    <lineage>
        <taxon>Eukaryota</taxon>
        <taxon>Fungi</taxon>
        <taxon>Dikarya</taxon>
        <taxon>Ascomycota</taxon>
        <taxon>Pezizomycotina</taxon>
        <taxon>Pezizomycetes</taxon>
        <taxon>Pezizales</taxon>
        <taxon>Tuberaceae</taxon>
        <taxon>Tuber</taxon>
    </lineage>
</organism>
<proteinExistence type="predicted"/>
<dbReference type="GeneID" id="9182059"/>
<evidence type="ECO:0000313" key="1">
    <source>
        <dbReference type="EMBL" id="CAZ85265.1"/>
    </source>
</evidence>
<name>D5GL72_TUBMM</name>
<dbReference type="Proteomes" id="UP000006911">
    <property type="component" value="Unassembled WGS sequence"/>
</dbReference>
<sequence>MRELSLSNPPPYYPTVRTKRELVRPFPTRTPPFIPADALVEWGGRIFFFGGFVRTDDLLYCAGLGWAGLGPGWNWFC</sequence>
<gene>
    <name evidence="1" type="ORF">GSTUM_00010036001</name>
</gene>
<dbReference type="KEGG" id="tml:GSTUM_00010036001"/>
<protein>
    <submittedName>
        <fullName evidence="1">(Perigord truffle) hypothetical protein</fullName>
    </submittedName>
</protein>
<dbReference type="RefSeq" id="XP_002841074.1">
    <property type="nucleotide sequence ID" value="XM_002841028.1"/>
</dbReference>
<dbReference type="AlphaFoldDB" id="D5GL72"/>
<keyword evidence="2" id="KW-1185">Reference proteome</keyword>
<reference evidence="1 2" key="1">
    <citation type="journal article" date="2010" name="Nature">
        <title>Perigord black truffle genome uncovers evolutionary origins and mechanisms of symbiosis.</title>
        <authorList>
            <person name="Martin F."/>
            <person name="Kohler A."/>
            <person name="Murat C."/>
            <person name="Balestrini R."/>
            <person name="Coutinho P.M."/>
            <person name="Jaillon O."/>
            <person name="Montanini B."/>
            <person name="Morin E."/>
            <person name="Noel B."/>
            <person name="Percudani R."/>
            <person name="Porcel B."/>
            <person name="Rubini A."/>
            <person name="Amicucci A."/>
            <person name="Amselem J."/>
            <person name="Anthouard V."/>
            <person name="Arcioni S."/>
            <person name="Artiguenave F."/>
            <person name="Aury J.M."/>
            <person name="Ballario P."/>
            <person name="Bolchi A."/>
            <person name="Brenna A."/>
            <person name="Brun A."/>
            <person name="Buee M."/>
            <person name="Cantarel B."/>
            <person name="Chevalier G."/>
            <person name="Couloux A."/>
            <person name="Da Silva C."/>
            <person name="Denoeud F."/>
            <person name="Duplessis S."/>
            <person name="Ghignone S."/>
            <person name="Hilselberger B."/>
            <person name="Iotti M."/>
            <person name="Marcais B."/>
            <person name="Mello A."/>
            <person name="Miranda M."/>
            <person name="Pacioni G."/>
            <person name="Quesneville H."/>
            <person name="Riccioni C."/>
            <person name="Ruotolo R."/>
            <person name="Splivallo R."/>
            <person name="Stocchi V."/>
            <person name="Tisserant E."/>
            <person name="Viscomi A.R."/>
            <person name="Zambonelli A."/>
            <person name="Zampieri E."/>
            <person name="Henrissat B."/>
            <person name="Lebrun M.H."/>
            <person name="Paolocci F."/>
            <person name="Bonfante P."/>
            <person name="Ottonello S."/>
            <person name="Wincker P."/>
        </authorList>
    </citation>
    <scope>NUCLEOTIDE SEQUENCE [LARGE SCALE GENOMIC DNA]</scope>
    <source>
        <strain evidence="1 2">Mel28</strain>
    </source>
</reference>
<accession>D5GL72</accession>
<dbReference type="HOGENOM" id="CLU_2639892_0_0_1"/>
<dbReference type="EMBL" id="FN430346">
    <property type="protein sequence ID" value="CAZ85265.1"/>
    <property type="molecule type" value="Genomic_DNA"/>
</dbReference>
<dbReference type="InParanoid" id="D5GL72"/>